<keyword evidence="1" id="KW-0472">Membrane</keyword>
<protein>
    <submittedName>
        <fullName evidence="2">Uncharacterized protein</fullName>
    </submittedName>
</protein>
<keyword evidence="1" id="KW-1133">Transmembrane helix</keyword>
<proteinExistence type="predicted"/>
<feature type="transmembrane region" description="Helical" evidence="1">
    <location>
        <begin position="44"/>
        <end position="65"/>
    </location>
</feature>
<dbReference type="EMBL" id="AWEZ01000048">
    <property type="protein sequence ID" value="ERL08004.1"/>
    <property type="molecule type" value="Genomic_DNA"/>
</dbReference>
<reference evidence="2 3" key="1">
    <citation type="submission" date="2013-08" db="EMBL/GenBank/DDBJ databases">
        <authorList>
            <person name="Durkin A.S."/>
            <person name="Haft D.R."/>
            <person name="McCorrison J."/>
            <person name="Torralba M."/>
            <person name="Gillis M."/>
            <person name="Haft D.H."/>
            <person name="Methe B."/>
            <person name="Sutton G."/>
            <person name="Nelson K.E."/>
        </authorList>
    </citation>
    <scope>NUCLEOTIDE SEQUENCE [LARGE SCALE GENOMIC DNA]</scope>
    <source>
        <strain evidence="2 3">F0195</strain>
    </source>
</reference>
<organism evidence="2 3">
    <name type="scientific">Olsenella profusa F0195</name>
    <dbReference type="NCBI Taxonomy" id="1125712"/>
    <lineage>
        <taxon>Bacteria</taxon>
        <taxon>Bacillati</taxon>
        <taxon>Actinomycetota</taxon>
        <taxon>Coriobacteriia</taxon>
        <taxon>Coriobacteriales</taxon>
        <taxon>Atopobiaceae</taxon>
        <taxon>Olsenella</taxon>
    </lineage>
</organism>
<evidence type="ECO:0000313" key="2">
    <source>
        <dbReference type="EMBL" id="ERL08004.1"/>
    </source>
</evidence>
<accession>U2T4M5</accession>
<gene>
    <name evidence="2" type="ORF">HMPREF1316_2469</name>
</gene>
<comment type="caution">
    <text evidence="2">The sequence shown here is derived from an EMBL/GenBank/DDBJ whole genome shotgun (WGS) entry which is preliminary data.</text>
</comment>
<keyword evidence="3" id="KW-1185">Reference proteome</keyword>
<dbReference type="Proteomes" id="UP000016638">
    <property type="component" value="Unassembled WGS sequence"/>
</dbReference>
<keyword evidence="1" id="KW-0812">Transmembrane</keyword>
<name>U2T4M5_9ACTN</name>
<sequence length="71" mass="7780">MLPYCNGQLLGQGSQIFFDRYGSTESDVANRVLTILGNAGIDPLWHILLVDVAVLLLVLVGICALGRWSRH</sequence>
<evidence type="ECO:0000313" key="3">
    <source>
        <dbReference type="Proteomes" id="UP000016638"/>
    </source>
</evidence>
<evidence type="ECO:0000256" key="1">
    <source>
        <dbReference type="SAM" id="Phobius"/>
    </source>
</evidence>
<dbReference type="AlphaFoldDB" id="U2T4M5"/>